<comment type="caution">
    <text evidence="4">The sequence shown here is derived from an EMBL/GenBank/DDBJ whole genome shotgun (WGS) entry which is preliminary data.</text>
</comment>
<dbReference type="RefSeq" id="WP_379712769.1">
    <property type="nucleotide sequence ID" value="NZ_JBHTBS010000006.1"/>
</dbReference>
<evidence type="ECO:0000256" key="1">
    <source>
        <dbReference type="SAM" id="MobiDB-lite"/>
    </source>
</evidence>
<evidence type="ECO:0000313" key="5">
    <source>
        <dbReference type="Proteomes" id="UP001596472"/>
    </source>
</evidence>
<feature type="signal peptide" evidence="2">
    <location>
        <begin position="1"/>
        <end position="18"/>
    </location>
</feature>
<evidence type="ECO:0000259" key="3">
    <source>
        <dbReference type="Pfam" id="PF03983"/>
    </source>
</evidence>
<feature type="region of interest" description="Disordered" evidence="1">
    <location>
        <begin position="146"/>
        <end position="179"/>
    </location>
</feature>
<gene>
    <name evidence="4" type="ORF">ACFQY0_12290</name>
</gene>
<feature type="compositionally biased region" description="Basic and acidic residues" evidence="1">
    <location>
        <begin position="150"/>
        <end position="167"/>
    </location>
</feature>
<keyword evidence="2" id="KW-0732">Signal</keyword>
<evidence type="ECO:0000313" key="4">
    <source>
        <dbReference type="EMBL" id="MFC7337962.1"/>
    </source>
</evidence>
<proteinExistence type="predicted"/>
<dbReference type="Pfam" id="PF03983">
    <property type="entry name" value="SHD1"/>
    <property type="match status" value="1"/>
</dbReference>
<dbReference type="Gene3D" id="2.30.30.700">
    <property type="entry name" value="SLA1 homology domain 1"/>
    <property type="match status" value="1"/>
</dbReference>
<sequence>MTLKVILLGLLVSGIAAAQKVPKGTYNASQYAEAKAEAAKEGKNIAVIYTEIDSSCPKCRFGNETAFKEMRSDYVLVLEDKGSKSETGALPEDIKQKTYVTYKEKGNVIPIITVFAPQTDAVLSGACYKQISADERKWLKNVEQEIASKPAEETPEGRPDSNTEEANRSSATQCDPDGIREWTDTLGRTMKASFVHADDMTATFKLANGKQVDLPLTKLSKESRDAIEECR</sequence>
<evidence type="ECO:0000256" key="2">
    <source>
        <dbReference type="SAM" id="SignalP"/>
    </source>
</evidence>
<dbReference type="EMBL" id="JBHTBS010000006">
    <property type="protein sequence ID" value="MFC7337962.1"/>
    <property type="molecule type" value="Genomic_DNA"/>
</dbReference>
<protein>
    <submittedName>
        <fullName evidence="4">SHD1 domain-containing protein</fullName>
    </submittedName>
</protein>
<dbReference type="Proteomes" id="UP001596472">
    <property type="component" value="Unassembled WGS sequence"/>
</dbReference>
<feature type="domain" description="SLA1 homology" evidence="3">
    <location>
        <begin position="172"/>
        <end position="228"/>
    </location>
</feature>
<dbReference type="InterPro" id="IPR007131">
    <property type="entry name" value="SHD1"/>
</dbReference>
<accession>A0ABW2L6H6</accession>
<feature type="chain" id="PRO_5045142848" evidence="2">
    <location>
        <begin position="19"/>
        <end position="231"/>
    </location>
</feature>
<reference evidence="5" key="1">
    <citation type="journal article" date="2019" name="Int. J. Syst. Evol. Microbiol.">
        <title>The Global Catalogue of Microorganisms (GCM) 10K type strain sequencing project: providing services to taxonomists for standard genome sequencing and annotation.</title>
        <authorList>
            <consortium name="The Broad Institute Genomics Platform"/>
            <consortium name="The Broad Institute Genome Sequencing Center for Infectious Disease"/>
            <person name="Wu L."/>
            <person name="Ma J."/>
        </authorList>
    </citation>
    <scope>NUCLEOTIDE SEQUENCE [LARGE SCALE GENOMIC DNA]</scope>
    <source>
        <strain evidence="5">CGMCC 4.1467</strain>
    </source>
</reference>
<keyword evidence="5" id="KW-1185">Reference proteome</keyword>
<organism evidence="4 5">
    <name type="scientific">Haloferula chungangensis</name>
    <dbReference type="NCBI Taxonomy" id="1048331"/>
    <lineage>
        <taxon>Bacteria</taxon>
        <taxon>Pseudomonadati</taxon>
        <taxon>Verrucomicrobiota</taxon>
        <taxon>Verrucomicrobiia</taxon>
        <taxon>Verrucomicrobiales</taxon>
        <taxon>Verrucomicrobiaceae</taxon>
        <taxon>Haloferula</taxon>
    </lineage>
</organism>
<name>A0ABW2L6H6_9BACT</name>